<accession>A0A4S8L5J6</accession>
<organism evidence="1 2">
    <name type="scientific">Dendrothele bispora (strain CBS 962.96)</name>
    <dbReference type="NCBI Taxonomy" id="1314807"/>
    <lineage>
        <taxon>Eukaryota</taxon>
        <taxon>Fungi</taxon>
        <taxon>Dikarya</taxon>
        <taxon>Basidiomycota</taxon>
        <taxon>Agaricomycotina</taxon>
        <taxon>Agaricomycetes</taxon>
        <taxon>Agaricomycetidae</taxon>
        <taxon>Agaricales</taxon>
        <taxon>Agaricales incertae sedis</taxon>
        <taxon>Dendrothele</taxon>
    </lineage>
</organism>
<dbReference type="OrthoDB" id="1272441at2759"/>
<dbReference type="Gene3D" id="1.10.20.10">
    <property type="entry name" value="Histone, subunit A"/>
    <property type="match status" value="1"/>
</dbReference>
<dbReference type="EMBL" id="ML179636">
    <property type="protein sequence ID" value="THU83877.1"/>
    <property type="molecule type" value="Genomic_DNA"/>
</dbReference>
<dbReference type="InterPro" id="IPR009072">
    <property type="entry name" value="Histone-fold"/>
</dbReference>
<dbReference type="SUPFAM" id="SSF47113">
    <property type="entry name" value="Histone-fold"/>
    <property type="match status" value="1"/>
</dbReference>
<proteinExistence type="predicted"/>
<evidence type="ECO:0000313" key="2">
    <source>
        <dbReference type="Proteomes" id="UP000297245"/>
    </source>
</evidence>
<reference evidence="1 2" key="1">
    <citation type="journal article" date="2019" name="Nat. Ecol. Evol.">
        <title>Megaphylogeny resolves global patterns of mushroom evolution.</title>
        <authorList>
            <person name="Varga T."/>
            <person name="Krizsan K."/>
            <person name="Foldi C."/>
            <person name="Dima B."/>
            <person name="Sanchez-Garcia M."/>
            <person name="Sanchez-Ramirez S."/>
            <person name="Szollosi G.J."/>
            <person name="Szarkandi J.G."/>
            <person name="Papp V."/>
            <person name="Albert L."/>
            <person name="Andreopoulos W."/>
            <person name="Angelini C."/>
            <person name="Antonin V."/>
            <person name="Barry K.W."/>
            <person name="Bougher N.L."/>
            <person name="Buchanan P."/>
            <person name="Buyck B."/>
            <person name="Bense V."/>
            <person name="Catcheside P."/>
            <person name="Chovatia M."/>
            <person name="Cooper J."/>
            <person name="Damon W."/>
            <person name="Desjardin D."/>
            <person name="Finy P."/>
            <person name="Geml J."/>
            <person name="Haridas S."/>
            <person name="Hughes K."/>
            <person name="Justo A."/>
            <person name="Karasinski D."/>
            <person name="Kautmanova I."/>
            <person name="Kiss B."/>
            <person name="Kocsube S."/>
            <person name="Kotiranta H."/>
            <person name="LaButti K.M."/>
            <person name="Lechner B.E."/>
            <person name="Liimatainen K."/>
            <person name="Lipzen A."/>
            <person name="Lukacs Z."/>
            <person name="Mihaltcheva S."/>
            <person name="Morgado L.N."/>
            <person name="Niskanen T."/>
            <person name="Noordeloos M.E."/>
            <person name="Ohm R.A."/>
            <person name="Ortiz-Santana B."/>
            <person name="Ovrebo C."/>
            <person name="Racz N."/>
            <person name="Riley R."/>
            <person name="Savchenko A."/>
            <person name="Shiryaev A."/>
            <person name="Soop K."/>
            <person name="Spirin V."/>
            <person name="Szebenyi C."/>
            <person name="Tomsovsky M."/>
            <person name="Tulloss R.E."/>
            <person name="Uehling J."/>
            <person name="Grigoriev I.V."/>
            <person name="Vagvolgyi C."/>
            <person name="Papp T."/>
            <person name="Martin F.M."/>
            <person name="Miettinen O."/>
            <person name="Hibbett D.S."/>
            <person name="Nagy L.G."/>
        </authorList>
    </citation>
    <scope>NUCLEOTIDE SEQUENCE [LARGE SCALE GENOMIC DNA]</scope>
    <source>
        <strain evidence="1 2">CBS 962.96</strain>
    </source>
</reference>
<sequence length="80" mass="9175">MPHKQSEKPFVQPGEPLNNFVRSFRQCQIDSAEKETIDSKHPVLPLSRIKKVMKMNPDVKMISADGELVLFFSSATIFKR</sequence>
<dbReference type="Proteomes" id="UP000297245">
    <property type="component" value="Unassembled WGS sequence"/>
</dbReference>
<dbReference type="AlphaFoldDB" id="A0A4S8L5J6"/>
<evidence type="ECO:0000313" key="1">
    <source>
        <dbReference type="EMBL" id="THU83877.1"/>
    </source>
</evidence>
<dbReference type="GO" id="GO:0046982">
    <property type="term" value="F:protein heterodimerization activity"/>
    <property type="evidence" value="ECO:0007669"/>
    <property type="project" value="InterPro"/>
</dbReference>
<keyword evidence="2" id="KW-1185">Reference proteome</keyword>
<evidence type="ECO:0008006" key="3">
    <source>
        <dbReference type="Google" id="ProtNLM"/>
    </source>
</evidence>
<protein>
    <recommendedName>
        <fullName evidence="3">Transcription factor CBF/NF-Y/archaeal histone domain-containing protein</fullName>
    </recommendedName>
</protein>
<name>A0A4S8L5J6_DENBC</name>
<gene>
    <name evidence="1" type="ORF">K435DRAFT_870857</name>
</gene>